<dbReference type="Gene3D" id="1.20.58.1040">
    <property type="match status" value="1"/>
</dbReference>
<dbReference type="SMART" id="SM00768">
    <property type="entry name" value="X8"/>
    <property type="match status" value="1"/>
</dbReference>
<keyword evidence="5" id="KW-1185">Reference proteome</keyword>
<accession>A0ABR2LLN0</accession>
<dbReference type="InterPro" id="IPR044788">
    <property type="entry name" value="X8_dom_prot"/>
</dbReference>
<evidence type="ECO:0000259" key="3">
    <source>
        <dbReference type="SMART" id="SM00768"/>
    </source>
</evidence>
<gene>
    <name evidence="4" type="ORF">KSP40_PGU007681</name>
</gene>
<feature type="chain" id="PRO_5047364264" description="X8 domain-containing protein" evidence="2">
    <location>
        <begin position="28"/>
        <end position="141"/>
    </location>
</feature>
<evidence type="ECO:0000256" key="1">
    <source>
        <dbReference type="ARBA" id="ARBA00022729"/>
    </source>
</evidence>
<sequence length="141" mass="15784">MAGRSRASISLPFITFWLLLLFLNSGGAPNIKEEQKTWCVAKPSTSEAALNANLNFACAHVDCLVLQKECAFPESLISHASIAMNLYYQANGRNSWNCFFSDSALIVVTDPSKMSNEFFTEIQKKENLFLMCFFLGCSCRF</sequence>
<dbReference type="Pfam" id="PF07983">
    <property type="entry name" value="X8"/>
    <property type="match status" value="1"/>
</dbReference>
<reference evidence="4 5" key="1">
    <citation type="journal article" date="2022" name="Nat. Plants">
        <title>Genomes of leafy and leafless Platanthera orchids illuminate the evolution of mycoheterotrophy.</title>
        <authorList>
            <person name="Li M.H."/>
            <person name="Liu K.W."/>
            <person name="Li Z."/>
            <person name="Lu H.C."/>
            <person name="Ye Q.L."/>
            <person name="Zhang D."/>
            <person name="Wang J.Y."/>
            <person name="Li Y.F."/>
            <person name="Zhong Z.M."/>
            <person name="Liu X."/>
            <person name="Yu X."/>
            <person name="Liu D.K."/>
            <person name="Tu X.D."/>
            <person name="Liu B."/>
            <person name="Hao Y."/>
            <person name="Liao X.Y."/>
            <person name="Jiang Y.T."/>
            <person name="Sun W.H."/>
            <person name="Chen J."/>
            <person name="Chen Y.Q."/>
            <person name="Ai Y."/>
            <person name="Zhai J.W."/>
            <person name="Wu S.S."/>
            <person name="Zhou Z."/>
            <person name="Hsiao Y.Y."/>
            <person name="Wu W.L."/>
            <person name="Chen Y.Y."/>
            <person name="Lin Y.F."/>
            <person name="Hsu J.L."/>
            <person name="Li C.Y."/>
            <person name="Wang Z.W."/>
            <person name="Zhao X."/>
            <person name="Zhong W.Y."/>
            <person name="Ma X.K."/>
            <person name="Ma L."/>
            <person name="Huang J."/>
            <person name="Chen G.Z."/>
            <person name="Huang M.Z."/>
            <person name="Huang L."/>
            <person name="Peng D.H."/>
            <person name="Luo Y.B."/>
            <person name="Zou S.Q."/>
            <person name="Chen S.P."/>
            <person name="Lan S."/>
            <person name="Tsai W.C."/>
            <person name="Van de Peer Y."/>
            <person name="Liu Z.J."/>
        </authorList>
    </citation>
    <scope>NUCLEOTIDE SEQUENCE [LARGE SCALE GENOMIC DNA]</scope>
    <source>
        <strain evidence="4">Lor288</strain>
    </source>
</reference>
<dbReference type="PANTHER" id="PTHR31044">
    <property type="entry name" value="BETA-1,3 GLUCANASE"/>
    <property type="match status" value="1"/>
</dbReference>
<comment type="caution">
    <text evidence="4">The sequence shown here is derived from an EMBL/GenBank/DDBJ whole genome shotgun (WGS) entry which is preliminary data.</text>
</comment>
<organism evidence="4 5">
    <name type="scientific">Platanthera guangdongensis</name>
    <dbReference type="NCBI Taxonomy" id="2320717"/>
    <lineage>
        <taxon>Eukaryota</taxon>
        <taxon>Viridiplantae</taxon>
        <taxon>Streptophyta</taxon>
        <taxon>Embryophyta</taxon>
        <taxon>Tracheophyta</taxon>
        <taxon>Spermatophyta</taxon>
        <taxon>Magnoliopsida</taxon>
        <taxon>Liliopsida</taxon>
        <taxon>Asparagales</taxon>
        <taxon>Orchidaceae</taxon>
        <taxon>Orchidoideae</taxon>
        <taxon>Orchideae</taxon>
        <taxon>Orchidinae</taxon>
        <taxon>Platanthera</taxon>
    </lineage>
</organism>
<name>A0ABR2LLN0_9ASPA</name>
<feature type="signal peptide" evidence="2">
    <location>
        <begin position="1"/>
        <end position="27"/>
    </location>
</feature>
<proteinExistence type="predicted"/>
<feature type="domain" description="X8" evidence="3">
    <location>
        <begin position="37"/>
        <end position="141"/>
    </location>
</feature>
<dbReference type="EMBL" id="JBBWWR010000018">
    <property type="protein sequence ID" value="KAK8943968.1"/>
    <property type="molecule type" value="Genomic_DNA"/>
</dbReference>
<dbReference type="PANTHER" id="PTHR31044:SF143">
    <property type="entry name" value="OS08G0135500 PROTEIN"/>
    <property type="match status" value="1"/>
</dbReference>
<protein>
    <recommendedName>
        <fullName evidence="3">X8 domain-containing protein</fullName>
    </recommendedName>
</protein>
<dbReference type="InterPro" id="IPR012946">
    <property type="entry name" value="X8"/>
</dbReference>
<dbReference type="Proteomes" id="UP001412067">
    <property type="component" value="Unassembled WGS sequence"/>
</dbReference>
<keyword evidence="1 2" id="KW-0732">Signal</keyword>
<evidence type="ECO:0000313" key="4">
    <source>
        <dbReference type="EMBL" id="KAK8943968.1"/>
    </source>
</evidence>
<evidence type="ECO:0000256" key="2">
    <source>
        <dbReference type="SAM" id="SignalP"/>
    </source>
</evidence>
<evidence type="ECO:0000313" key="5">
    <source>
        <dbReference type="Proteomes" id="UP001412067"/>
    </source>
</evidence>